<name>A0A4P9ZMT5_9FUNG</name>
<proteinExistence type="predicted"/>
<dbReference type="EMBL" id="ML003478">
    <property type="protein sequence ID" value="RKP33901.1"/>
    <property type="molecule type" value="Genomic_DNA"/>
</dbReference>
<dbReference type="AlphaFoldDB" id="A0A4P9ZMT5"/>
<dbReference type="InterPro" id="IPR002575">
    <property type="entry name" value="Aminoglycoside_PTrfase"/>
</dbReference>
<dbReference type="PANTHER" id="PTHR21310">
    <property type="entry name" value="AMINOGLYCOSIDE PHOSPHOTRANSFERASE-RELATED-RELATED"/>
    <property type="match status" value="1"/>
</dbReference>
<evidence type="ECO:0000313" key="3">
    <source>
        <dbReference type="Proteomes" id="UP000268162"/>
    </source>
</evidence>
<dbReference type="Pfam" id="PF01636">
    <property type="entry name" value="APH"/>
    <property type="match status" value="1"/>
</dbReference>
<gene>
    <name evidence="2" type="ORF">BJ085DRAFT_24912</name>
</gene>
<dbReference type="PROSITE" id="PS00109">
    <property type="entry name" value="PROTEIN_KINASE_TYR"/>
    <property type="match status" value="1"/>
</dbReference>
<dbReference type="InterPro" id="IPR051678">
    <property type="entry name" value="AGP_Transferase"/>
</dbReference>
<dbReference type="Gene3D" id="3.90.1200.10">
    <property type="match status" value="1"/>
</dbReference>
<dbReference type="GO" id="GO:0004672">
    <property type="term" value="F:protein kinase activity"/>
    <property type="evidence" value="ECO:0007669"/>
    <property type="project" value="InterPro"/>
</dbReference>
<reference evidence="3" key="1">
    <citation type="journal article" date="2018" name="Nat. Microbiol.">
        <title>Leveraging single-cell genomics to expand the fungal tree of life.</title>
        <authorList>
            <person name="Ahrendt S.R."/>
            <person name="Quandt C.A."/>
            <person name="Ciobanu D."/>
            <person name="Clum A."/>
            <person name="Salamov A."/>
            <person name="Andreopoulos B."/>
            <person name="Cheng J.F."/>
            <person name="Woyke T."/>
            <person name="Pelin A."/>
            <person name="Henrissat B."/>
            <person name="Reynolds N.K."/>
            <person name="Benny G.L."/>
            <person name="Smith M.E."/>
            <person name="James T.Y."/>
            <person name="Grigoriev I.V."/>
        </authorList>
    </citation>
    <scope>NUCLEOTIDE SEQUENCE [LARGE SCALE GENOMIC DNA]</scope>
    <source>
        <strain evidence="3">RSA 468</strain>
    </source>
</reference>
<dbReference type="STRING" id="215637.A0A4P9ZMT5"/>
<evidence type="ECO:0000313" key="2">
    <source>
        <dbReference type="EMBL" id="RKP33901.1"/>
    </source>
</evidence>
<dbReference type="InterPro" id="IPR008266">
    <property type="entry name" value="Tyr_kinase_AS"/>
</dbReference>
<accession>A0A4P9ZMT5</accession>
<keyword evidence="3" id="KW-1185">Reference proteome</keyword>
<evidence type="ECO:0000259" key="1">
    <source>
        <dbReference type="Pfam" id="PF01636"/>
    </source>
</evidence>
<protein>
    <recommendedName>
        <fullName evidence="1">Aminoglycoside phosphotransferase domain-containing protein</fullName>
    </recommendedName>
</protein>
<dbReference type="SUPFAM" id="SSF56112">
    <property type="entry name" value="Protein kinase-like (PK-like)"/>
    <property type="match status" value="1"/>
</dbReference>
<feature type="domain" description="Aminoglycoside phosphotransferase" evidence="1">
    <location>
        <begin position="8"/>
        <end position="62"/>
    </location>
</feature>
<sequence length="93" mass="11149">MTSDTVRDHALKTLTKDYTLYYTHGDIAPHNIMVDNNGTITALLDWEDTSFYPEYWEYVRSTRYTEWLAEVGLFMKPYYNEHYICIYLDMISL</sequence>
<dbReference type="PANTHER" id="PTHR21310:SF58">
    <property type="entry name" value="AMINOGLYCOSIDE PHOSPHOTRANSFERASE DOMAIN-CONTAINING PROTEIN"/>
    <property type="match status" value="1"/>
</dbReference>
<organism evidence="2 3">
    <name type="scientific">Dimargaris cristalligena</name>
    <dbReference type="NCBI Taxonomy" id="215637"/>
    <lineage>
        <taxon>Eukaryota</taxon>
        <taxon>Fungi</taxon>
        <taxon>Fungi incertae sedis</taxon>
        <taxon>Zoopagomycota</taxon>
        <taxon>Kickxellomycotina</taxon>
        <taxon>Dimargaritomycetes</taxon>
        <taxon>Dimargaritales</taxon>
        <taxon>Dimargaritaceae</taxon>
        <taxon>Dimargaris</taxon>
    </lineage>
</organism>
<dbReference type="Proteomes" id="UP000268162">
    <property type="component" value="Unassembled WGS sequence"/>
</dbReference>
<dbReference type="InterPro" id="IPR011009">
    <property type="entry name" value="Kinase-like_dom_sf"/>
</dbReference>